<organism evidence="5 6">
    <name type="scientific">Caenorhabditis angaria</name>
    <dbReference type="NCBI Taxonomy" id="860376"/>
    <lineage>
        <taxon>Eukaryota</taxon>
        <taxon>Metazoa</taxon>
        <taxon>Ecdysozoa</taxon>
        <taxon>Nematoda</taxon>
        <taxon>Chromadorea</taxon>
        <taxon>Rhabditida</taxon>
        <taxon>Rhabditina</taxon>
        <taxon>Rhabditomorpha</taxon>
        <taxon>Rhabditoidea</taxon>
        <taxon>Rhabditidae</taxon>
        <taxon>Peloderinae</taxon>
        <taxon>Caenorhabditis</taxon>
    </lineage>
</organism>
<dbReference type="SUPFAM" id="SSF56436">
    <property type="entry name" value="C-type lectin-like"/>
    <property type="match status" value="1"/>
</dbReference>
<dbReference type="InterPro" id="IPR051379">
    <property type="entry name" value="C-type_Lectin_Receptor_IMM"/>
</dbReference>
<sequence>MKKISLIFVLLTLAYCGANYKRVKLFNWNYSDLNKFEHGKQKDTRQPFADAPTNSCEDGWVRYSDSCYWIEKSKLSFADAEKECYAKNATLMVVNSQDEWTTVRKHHPNIVFYWIGLVRLNHLQPDGEFPVWQTEGAVHPAQMNWLVEPYEPVINGWSRLANCVAHFTSIESWNSSYLYYYPCSYSFNSICERNNTILDFLARKFDIQ</sequence>
<dbReference type="OrthoDB" id="5775138at2759"/>
<name>A0A9P1J4T4_9PELO</name>
<accession>A0A9P1J4T4</accession>
<dbReference type="GO" id="GO:0030246">
    <property type="term" value="F:carbohydrate binding"/>
    <property type="evidence" value="ECO:0007669"/>
    <property type="project" value="UniProtKB-KW"/>
</dbReference>
<dbReference type="PANTHER" id="PTHR46746:SF9">
    <property type="entry name" value="CD209 ANTIGEN-LIKE PROTEIN C-LIKE"/>
    <property type="match status" value="1"/>
</dbReference>
<evidence type="ECO:0000313" key="6">
    <source>
        <dbReference type="Proteomes" id="UP001152747"/>
    </source>
</evidence>
<feature type="domain" description="C-type lectin" evidence="4">
    <location>
        <begin position="63"/>
        <end position="192"/>
    </location>
</feature>
<dbReference type="AlphaFoldDB" id="A0A9P1J4T4"/>
<dbReference type="Proteomes" id="UP001152747">
    <property type="component" value="Unassembled WGS sequence"/>
</dbReference>
<evidence type="ECO:0000313" key="5">
    <source>
        <dbReference type="EMBL" id="CAI5456727.1"/>
    </source>
</evidence>
<protein>
    <recommendedName>
        <fullName evidence="4">C-type lectin domain-containing protein</fullName>
    </recommendedName>
</protein>
<dbReference type="Pfam" id="PF00059">
    <property type="entry name" value="Lectin_C"/>
    <property type="match status" value="1"/>
</dbReference>
<feature type="signal peptide" evidence="3">
    <location>
        <begin position="1"/>
        <end position="18"/>
    </location>
</feature>
<evidence type="ECO:0000256" key="2">
    <source>
        <dbReference type="ARBA" id="ARBA00023157"/>
    </source>
</evidence>
<evidence type="ECO:0000259" key="4">
    <source>
        <dbReference type="PROSITE" id="PS50041"/>
    </source>
</evidence>
<keyword evidence="3" id="KW-0732">Signal</keyword>
<dbReference type="Gene3D" id="3.10.100.10">
    <property type="entry name" value="Mannose-Binding Protein A, subunit A"/>
    <property type="match status" value="1"/>
</dbReference>
<comment type="caution">
    <text evidence="5">The sequence shown here is derived from an EMBL/GenBank/DDBJ whole genome shotgun (WGS) entry which is preliminary data.</text>
</comment>
<keyword evidence="2" id="KW-1015">Disulfide bond</keyword>
<dbReference type="InterPro" id="IPR001304">
    <property type="entry name" value="C-type_lectin-like"/>
</dbReference>
<evidence type="ECO:0000256" key="3">
    <source>
        <dbReference type="SAM" id="SignalP"/>
    </source>
</evidence>
<reference evidence="5" key="1">
    <citation type="submission" date="2022-11" db="EMBL/GenBank/DDBJ databases">
        <authorList>
            <person name="Kikuchi T."/>
        </authorList>
    </citation>
    <scope>NUCLEOTIDE SEQUENCE</scope>
    <source>
        <strain evidence="5">PS1010</strain>
    </source>
</reference>
<feature type="chain" id="PRO_5040505450" description="C-type lectin domain-containing protein" evidence="3">
    <location>
        <begin position="19"/>
        <end position="208"/>
    </location>
</feature>
<proteinExistence type="predicted"/>
<keyword evidence="1" id="KW-0430">Lectin</keyword>
<dbReference type="PROSITE" id="PS50041">
    <property type="entry name" value="C_TYPE_LECTIN_2"/>
    <property type="match status" value="1"/>
</dbReference>
<dbReference type="InterPro" id="IPR016187">
    <property type="entry name" value="CTDL_fold"/>
</dbReference>
<dbReference type="EMBL" id="CANHGI010000006">
    <property type="protein sequence ID" value="CAI5456727.1"/>
    <property type="molecule type" value="Genomic_DNA"/>
</dbReference>
<dbReference type="PANTHER" id="PTHR46746">
    <property type="entry name" value="KILLER CELL LECTIN-LIKE RECEPTOR SUBFAMILY F MEMBER 2"/>
    <property type="match status" value="1"/>
</dbReference>
<keyword evidence="6" id="KW-1185">Reference proteome</keyword>
<dbReference type="InterPro" id="IPR016186">
    <property type="entry name" value="C-type_lectin-like/link_sf"/>
</dbReference>
<evidence type="ECO:0000256" key="1">
    <source>
        <dbReference type="ARBA" id="ARBA00022734"/>
    </source>
</evidence>
<dbReference type="SMART" id="SM00034">
    <property type="entry name" value="CLECT"/>
    <property type="match status" value="1"/>
</dbReference>
<gene>
    <name evidence="5" type="ORF">CAMP_LOCUS19364</name>
</gene>